<dbReference type="EMBL" id="CAJNOH010000498">
    <property type="protein sequence ID" value="CAF1058944.1"/>
    <property type="molecule type" value="Genomic_DNA"/>
</dbReference>
<organism evidence="2 4">
    <name type="scientific">Rotaria sordida</name>
    <dbReference type="NCBI Taxonomy" id="392033"/>
    <lineage>
        <taxon>Eukaryota</taxon>
        <taxon>Metazoa</taxon>
        <taxon>Spiralia</taxon>
        <taxon>Gnathifera</taxon>
        <taxon>Rotifera</taxon>
        <taxon>Eurotatoria</taxon>
        <taxon>Bdelloidea</taxon>
        <taxon>Philodinida</taxon>
        <taxon>Philodinidae</taxon>
        <taxon>Rotaria</taxon>
    </lineage>
</organism>
<gene>
    <name evidence="3" type="ORF">JXQ802_LOCUS25885</name>
    <name evidence="2" type="ORF">PYM288_LOCUS17541</name>
</gene>
<comment type="caution">
    <text evidence="2">The sequence shown here is derived from an EMBL/GenBank/DDBJ whole genome shotgun (WGS) entry which is preliminary data.</text>
</comment>
<dbReference type="AlphaFoldDB" id="A0A814L1J0"/>
<dbReference type="Proteomes" id="UP000663854">
    <property type="component" value="Unassembled WGS sequence"/>
</dbReference>
<evidence type="ECO:0000313" key="3">
    <source>
        <dbReference type="EMBL" id="CAF1229847.1"/>
    </source>
</evidence>
<evidence type="ECO:0000313" key="5">
    <source>
        <dbReference type="Proteomes" id="UP000663870"/>
    </source>
</evidence>
<dbReference type="Proteomes" id="UP000663870">
    <property type="component" value="Unassembled WGS sequence"/>
</dbReference>
<feature type="chain" id="PRO_5036410426" evidence="1">
    <location>
        <begin position="30"/>
        <end position="170"/>
    </location>
</feature>
<evidence type="ECO:0000313" key="2">
    <source>
        <dbReference type="EMBL" id="CAF1058944.1"/>
    </source>
</evidence>
<keyword evidence="5" id="KW-1185">Reference proteome</keyword>
<sequence length="170" mass="19870">MFIPLSSSTTINMSCLYILMIIFLKSSCAYVVDSNELTNNQIDQQLGLNLPAYYDRYIRTTKFPRIGRSSLTSEEISSLFDANTSTSSEENYDEHNNNDNELRLLEQRSVFFPRIGKRAFHNLLWANSLSNPHRMLDAEGRYYMNGYDYHVHRPRPSPIARYRSKRNLPM</sequence>
<protein>
    <submittedName>
        <fullName evidence="2">Uncharacterized protein</fullName>
    </submittedName>
</protein>
<evidence type="ECO:0000256" key="1">
    <source>
        <dbReference type="SAM" id="SignalP"/>
    </source>
</evidence>
<feature type="signal peptide" evidence="1">
    <location>
        <begin position="1"/>
        <end position="29"/>
    </location>
</feature>
<reference evidence="2" key="1">
    <citation type="submission" date="2021-02" db="EMBL/GenBank/DDBJ databases">
        <authorList>
            <person name="Nowell W R."/>
        </authorList>
    </citation>
    <scope>NUCLEOTIDE SEQUENCE</scope>
</reference>
<keyword evidence="1" id="KW-0732">Signal</keyword>
<name>A0A814L1J0_9BILA</name>
<proteinExistence type="predicted"/>
<accession>A0A814L1J0</accession>
<evidence type="ECO:0000313" key="4">
    <source>
        <dbReference type="Proteomes" id="UP000663854"/>
    </source>
</evidence>
<dbReference type="EMBL" id="CAJNOL010000888">
    <property type="protein sequence ID" value="CAF1229847.1"/>
    <property type="molecule type" value="Genomic_DNA"/>
</dbReference>